<evidence type="ECO:0000313" key="3">
    <source>
        <dbReference type="EMBL" id="OWM81166.1"/>
    </source>
</evidence>
<dbReference type="GeneID" id="116195275"/>
<reference evidence="3" key="2">
    <citation type="submission" date="2017-06" db="EMBL/GenBank/DDBJ databases">
        <title>The pomegranate genome and the genomics of punicalagin biosynthesis.</title>
        <authorList>
            <person name="Xu C."/>
        </authorList>
    </citation>
    <scope>NUCLEOTIDE SEQUENCE [LARGE SCALE GENOMIC DNA]</scope>
    <source>
        <tissue evidence="3">Fresh leaf</tissue>
    </source>
</reference>
<keyword evidence="5" id="KW-1185">Reference proteome</keyword>
<name>A0A218X904_PUNGR</name>
<reference evidence="5" key="3">
    <citation type="journal article" date="2020" name="Plant Biotechnol. J.">
        <title>The pomegranate (Punica granatum L.) draft genome dissects genetic divergence between soft- and hard-seeded cultivars.</title>
        <authorList>
            <person name="Luo X."/>
            <person name="Li H."/>
            <person name="Wu Z."/>
            <person name="Yao W."/>
            <person name="Zhao P."/>
            <person name="Cao D."/>
            <person name="Yu H."/>
            <person name="Li K."/>
            <person name="Poudel K."/>
            <person name="Zhao D."/>
            <person name="Zhang F."/>
            <person name="Xia X."/>
            <person name="Chen L."/>
            <person name="Wang Q."/>
            <person name="Jing D."/>
            <person name="Cao S."/>
        </authorList>
    </citation>
    <scope>NUCLEOTIDE SEQUENCE [LARGE SCALE GENOMIC DNA]</scope>
</reference>
<dbReference type="Proteomes" id="UP000197138">
    <property type="component" value="Unassembled WGS sequence"/>
</dbReference>
<evidence type="ECO:0000313" key="6">
    <source>
        <dbReference type="RefSeq" id="XP_031380244.1"/>
    </source>
</evidence>
<dbReference type="EMBL" id="MTKT01002214">
    <property type="protein sequence ID" value="OWM81166.1"/>
    <property type="molecule type" value="Genomic_DNA"/>
</dbReference>
<evidence type="ECO:0000313" key="4">
    <source>
        <dbReference type="Proteomes" id="UP000197138"/>
    </source>
</evidence>
<dbReference type="PANTHER" id="PTHR34048:SF5">
    <property type="entry name" value="INNER MEMBRANE LOCALIZED PROTEIN"/>
    <property type="match status" value="1"/>
</dbReference>
<accession>A0A218X904</accession>
<evidence type="ECO:0000256" key="2">
    <source>
        <dbReference type="SAM" id="Phobius"/>
    </source>
</evidence>
<dbReference type="PANTHER" id="PTHR34048">
    <property type="entry name" value="LOW-DENSITY RECEPTOR-LIKE PROTEIN"/>
    <property type="match status" value="1"/>
</dbReference>
<dbReference type="AlphaFoldDB" id="A0A218X904"/>
<evidence type="ECO:0000256" key="1">
    <source>
        <dbReference type="SAM" id="MobiDB-lite"/>
    </source>
</evidence>
<reference evidence="4" key="1">
    <citation type="journal article" date="2017" name="Plant J.">
        <title>The pomegranate (Punica granatum L.) genome and the genomics of punicalagin biosynthesis.</title>
        <authorList>
            <person name="Qin G."/>
            <person name="Xu C."/>
            <person name="Ming R."/>
            <person name="Tang H."/>
            <person name="Guyot R."/>
            <person name="Kramer E.M."/>
            <person name="Hu Y."/>
            <person name="Yi X."/>
            <person name="Qi Y."/>
            <person name="Xu X."/>
            <person name="Gao Z."/>
            <person name="Pan H."/>
            <person name="Jian J."/>
            <person name="Tian Y."/>
            <person name="Yue Z."/>
            <person name="Xu Y."/>
        </authorList>
    </citation>
    <scope>NUCLEOTIDE SEQUENCE [LARGE SCALE GENOMIC DNA]</scope>
    <source>
        <strain evidence="4">cv. Dabenzi</strain>
    </source>
</reference>
<sequence>MSSASYSLVSTSSARAQFPTGSPLKSSKSLKGLGCTNVSFAPNRAVEVQIRTSRGLTVQAAYRDEGRSSSANAFIGGFVLGGLIVGTLGCVYAPQISRALAGTDRKEILKKLPKFIYDEDKALERTSKVLAEKIAQLNSAIDNVSTQLRSEDTPNGAAGEFDEVESAP</sequence>
<dbReference type="Proteomes" id="UP000515151">
    <property type="component" value="Chromosome 1"/>
</dbReference>
<keyword evidence="2" id="KW-0472">Membrane</keyword>
<dbReference type="GO" id="GO:0009706">
    <property type="term" value="C:chloroplast inner membrane"/>
    <property type="evidence" value="ECO:0007669"/>
    <property type="project" value="TreeGrafter"/>
</dbReference>
<organism evidence="3 4">
    <name type="scientific">Punica granatum</name>
    <name type="common">Pomegranate</name>
    <dbReference type="NCBI Taxonomy" id="22663"/>
    <lineage>
        <taxon>Eukaryota</taxon>
        <taxon>Viridiplantae</taxon>
        <taxon>Streptophyta</taxon>
        <taxon>Embryophyta</taxon>
        <taxon>Tracheophyta</taxon>
        <taxon>Spermatophyta</taxon>
        <taxon>Magnoliopsida</taxon>
        <taxon>eudicotyledons</taxon>
        <taxon>Gunneridae</taxon>
        <taxon>Pentapetalae</taxon>
        <taxon>rosids</taxon>
        <taxon>malvids</taxon>
        <taxon>Myrtales</taxon>
        <taxon>Lythraceae</taxon>
        <taxon>Punica</taxon>
    </lineage>
</organism>
<proteinExistence type="predicted"/>
<dbReference type="GO" id="GO:0009535">
    <property type="term" value="C:chloroplast thylakoid membrane"/>
    <property type="evidence" value="ECO:0007669"/>
    <property type="project" value="TreeGrafter"/>
</dbReference>
<reference evidence="6" key="4">
    <citation type="submission" date="2025-04" db="UniProtKB">
        <authorList>
            <consortium name="RefSeq"/>
        </authorList>
    </citation>
    <scope>IDENTIFICATION</scope>
    <source>
        <tissue evidence="6">Leaf</tissue>
    </source>
</reference>
<protein>
    <submittedName>
        <fullName evidence="6">Uncharacterized protein LOC116195275</fullName>
    </submittedName>
</protein>
<dbReference type="OrthoDB" id="1700403at2759"/>
<evidence type="ECO:0000313" key="5">
    <source>
        <dbReference type="Proteomes" id="UP000515151"/>
    </source>
</evidence>
<gene>
    <name evidence="6" type="primary">LOC116195275</name>
    <name evidence="3" type="ORF">CDL15_Pgr007197</name>
</gene>
<feature type="region of interest" description="Disordered" evidence="1">
    <location>
        <begin position="145"/>
        <end position="168"/>
    </location>
</feature>
<dbReference type="InterPro" id="IPR040377">
    <property type="entry name" value="Ssl2009-like"/>
</dbReference>
<dbReference type="RefSeq" id="XP_031380244.1">
    <property type="nucleotide sequence ID" value="XM_031524384.1"/>
</dbReference>
<keyword evidence="2" id="KW-1133">Transmembrane helix</keyword>
<feature type="transmembrane region" description="Helical" evidence="2">
    <location>
        <begin position="73"/>
        <end position="93"/>
    </location>
</feature>
<keyword evidence="2" id="KW-0812">Transmembrane</keyword>